<dbReference type="Gene3D" id="1.10.10.10">
    <property type="entry name" value="Winged helix-like DNA-binding domain superfamily/Winged helix DNA-binding domain"/>
    <property type="match status" value="1"/>
</dbReference>
<evidence type="ECO:0000259" key="4">
    <source>
        <dbReference type="PROSITE" id="PS50987"/>
    </source>
</evidence>
<feature type="domain" description="HTH arsR-type" evidence="4">
    <location>
        <begin position="1"/>
        <end position="86"/>
    </location>
</feature>
<keyword evidence="6" id="KW-1185">Reference proteome</keyword>
<dbReference type="PANTHER" id="PTHR33154:SF33">
    <property type="entry name" value="TRANSCRIPTIONAL REPRESSOR SDPR"/>
    <property type="match status" value="1"/>
</dbReference>
<evidence type="ECO:0000313" key="6">
    <source>
        <dbReference type="Proteomes" id="UP000216311"/>
    </source>
</evidence>
<evidence type="ECO:0000256" key="2">
    <source>
        <dbReference type="ARBA" id="ARBA00023125"/>
    </source>
</evidence>
<dbReference type="InterPro" id="IPR036390">
    <property type="entry name" value="WH_DNA-bd_sf"/>
</dbReference>
<organism evidence="5 6">
    <name type="scientific">Enemella dayhoffiae</name>
    <dbReference type="NCBI Taxonomy" id="2016507"/>
    <lineage>
        <taxon>Bacteria</taxon>
        <taxon>Bacillati</taxon>
        <taxon>Actinomycetota</taxon>
        <taxon>Actinomycetes</taxon>
        <taxon>Propionibacteriales</taxon>
        <taxon>Propionibacteriaceae</taxon>
        <taxon>Enemella</taxon>
    </lineage>
</organism>
<evidence type="ECO:0000256" key="1">
    <source>
        <dbReference type="ARBA" id="ARBA00023015"/>
    </source>
</evidence>
<dbReference type="InterPro" id="IPR011991">
    <property type="entry name" value="ArsR-like_HTH"/>
</dbReference>
<dbReference type="PRINTS" id="PR00778">
    <property type="entry name" value="HTHARSR"/>
</dbReference>
<dbReference type="Pfam" id="PF01022">
    <property type="entry name" value="HTH_5"/>
    <property type="match status" value="1"/>
</dbReference>
<dbReference type="Proteomes" id="UP000216311">
    <property type="component" value="Unassembled WGS sequence"/>
</dbReference>
<name>A0A255H907_9ACTN</name>
<dbReference type="GO" id="GO:0003700">
    <property type="term" value="F:DNA-binding transcription factor activity"/>
    <property type="evidence" value="ECO:0007669"/>
    <property type="project" value="InterPro"/>
</dbReference>
<sequence length="109" mass="12403">MDGFTLLADPTRRRILDRLRSGECDVAGLIELCEQPQPLVSKHLKVLRDSGLVDARAIGRRRIYHLTEKRPDDVLAWLIPWLGQWQQSFDLLEAALDADTTAPQEGIDR</sequence>
<accession>A0A255H907</accession>
<dbReference type="PROSITE" id="PS50987">
    <property type="entry name" value="HTH_ARSR_2"/>
    <property type="match status" value="1"/>
</dbReference>
<dbReference type="RefSeq" id="WP_094362847.1">
    <property type="nucleotide sequence ID" value="NZ_NMVQ01000004.1"/>
</dbReference>
<proteinExistence type="predicted"/>
<reference evidence="5 6" key="1">
    <citation type="submission" date="2017-07" db="EMBL/GenBank/DDBJ databases">
        <title>Draft whole genome sequences of clinical Proprionibacteriaceae strains.</title>
        <authorList>
            <person name="Bernier A.-M."/>
            <person name="Bernard K."/>
            <person name="Domingo M.-C."/>
        </authorList>
    </citation>
    <scope>NUCLEOTIDE SEQUENCE [LARGE SCALE GENOMIC DNA]</scope>
    <source>
        <strain evidence="5 6">NML 130396</strain>
    </source>
</reference>
<dbReference type="GO" id="GO:0003677">
    <property type="term" value="F:DNA binding"/>
    <property type="evidence" value="ECO:0007669"/>
    <property type="project" value="UniProtKB-KW"/>
</dbReference>
<gene>
    <name evidence="5" type="ORF">CGZ93_03875</name>
</gene>
<dbReference type="EMBL" id="NMVQ01000004">
    <property type="protein sequence ID" value="OYO24258.1"/>
    <property type="molecule type" value="Genomic_DNA"/>
</dbReference>
<dbReference type="CDD" id="cd00090">
    <property type="entry name" value="HTH_ARSR"/>
    <property type="match status" value="1"/>
</dbReference>
<dbReference type="AlphaFoldDB" id="A0A255H907"/>
<dbReference type="InterPro" id="IPR001845">
    <property type="entry name" value="HTH_ArsR_DNA-bd_dom"/>
</dbReference>
<dbReference type="PANTHER" id="PTHR33154">
    <property type="entry name" value="TRANSCRIPTIONAL REGULATOR, ARSR FAMILY"/>
    <property type="match status" value="1"/>
</dbReference>
<evidence type="ECO:0000313" key="5">
    <source>
        <dbReference type="EMBL" id="OYO24258.1"/>
    </source>
</evidence>
<keyword evidence="1" id="KW-0805">Transcription regulation</keyword>
<dbReference type="InterPro" id="IPR051081">
    <property type="entry name" value="HTH_MetalResp_TranReg"/>
</dbReference>
<dbReference type="SMART" id="SM00418">
    <property type="entry name" value="HTH_ARSR"/>
    <property type="match status" value="1"/>
</dbReference>
<dbReference type="SUPFAM" id="SSF46785">
    <property type="entry name" value="Winged helix' DNA-binding domain"/>
    <property type="match status" value="1"/>
</dbReference>
<keyword evidence="2" id="KW-0238">DNA-binding</keyword>
<keyword evidence="3" id="KW-0804">Transcription</keyword>
<dbReference type="NCBIfam" id="NF033788">
    <property type="entry name" value="HTH_metalloreg"/>
    <property type="match status" value="1"/>
</dbReference>
<dbReference type="InterPro" id="IPR036388">
    <property type="entry name" value="WH-like_DNA-bd_sf"/>
</dbReference>
<evidence type="ECO:0000256" key="3">
    <source>
        <dbReference type="ARBA" id="ARBA00023163"/>
    </source>
</evidence>
<dbReference type="OrthoDB" id="9806976at2"/>
<comment type="caution">
    <text evidence="5">The sequence shown here is derived from an EMBL/GenBank/DDBJ whole genome shotgun (WGS) entry which is preliminary data.</text>
</comment>
<protein>
    <submittedName>
        <fullName evidence="5">Transcriptional regulator</fullName>
    </submittedName>
</protein>